<keyword evidence="1 2" id="KW-0732">Signal</keyword>
<dbReference type="PANTHER" id="PTHR47197:SF3">
    <property type="entry name" value="DIHYDRO-HEME D1 DEHYDROGENASE"/>
    <property type="match status" value="1"/>
</dbReference>
<dbReference type="Gene3D" id="2.130.10.10">
    <property type="entry name" value="YVTN repeat-like/Quinoprotein amine dehydrogenase"/>
    <property type="match status" value="2"/>
</dbReference>
<accession>A0A143PFF3</accession>
<feature type="chain" id="PRO_5007511214" evidence="2">
    <location>
        <begin position="32"/>
        <end position="343"/>
    </location>
</feature>
<dbReference type="EMBL" id="CP015136">
    <property type="protein sequence ID" value="AMY07003.1"/>
    <property type="molecule type" value="Genomic_DNA"/>
</dbReference>
<dbReference type="Pfam" id="PF21783">
    <property type="entry name" value="YNCE"/>
    <property type="match status" value="1"/>
</dbReference>
<protein>
    <submittedName>
        <fullName evidence="4">PQQ-dependent catabolism-associated beta-propeller protein</fullName>
    </submittedName>
</protein>
<gene>
    <name evidence="4" type="ORF">LuPra_00167</name>
</gene>
<evidence type="ECO:0000259" key="3">
    <source>
        <dbReference type="Pfam" id="PF21783"/>
    </source>
</evidence>
<feature type="signal peptide" evidence="2">
    <location>
        <begin position="1"/>
        <end position="31"/>
    </location>
</feature>
<name>A0A143PFF3_LUTPR</name>
<dbReference type="AlphaFoldDB" id="A0A143PFF3"/>
<keyword evidence="5" id="KW-1185">Reference proteome</keyword>
<dbReference type="PANTHER" id="PTHR47197">
    <property type="entry name" value="PROTEIN NIRF"/>
    <property type="match status" value="1"/>
</dbReference>
<dbReference type="SUPFAM" id="SSF51004">
    <property type="entry name" value="C-terminal (heme d1) domain of cytochrome cd1-nitrite reductase"/>
    <property type="match status" value="1"/>
</dbReference>
<dbReference type="STRING" id="1855912.LuPra_00167"/>
<evidence type="ECO:0000256" key="1">
    <source>
        <dbReference type="ARBA" id="ARBA00022729"/>
    </source>
</evidence>
<dbReference type="RefSeq" id="WP_110169013.1">
    <property type="nucleotide sequence ID" value="NZ_CP015136.1"/>
</dbReference>
<dbReference type="InterPro" id="IPR048433">
    <property type="entry name" value="YNCE-like_beta-prop"/>
</dbReference>
<evidence type="ECO:0000313" key="5">
    <source>
        <dbReference type="Proteomes" id="UP000076079"/>
    </source>
</evidence>
<dbReference type="OrthoDB" id="145213at2"/>
<dbReference type="InterPro" id="IPR015943">
    <property type="entry name" value="WD40/YVTN_repeat-like_dom_sf"/>
</dbReference>
<proteinExistence type="predicted"/>
<dbReference type="InterPro" id="IPR051200">
    <property type="entry name" value="Host-pathogen_enzymatic-act"/>
</dbReference>
<dbReference type="KEGG" id="abac:LuPra_00167"/>
<reference evidence="5" key="2">
    <citation type="submission" date="2016-04" db="EMBL/GenBank/DDBJ databases">
        <title>First Complete Genome Sequence of a Subdivision 6 Acidobacterium.</title>
        <authorList>
            <person name="Huang S."/>
            <person name="Vieira S."/>
            <person name="Bunk B."/>
            <person name="Riedel T."/>
            <person name="Sproeer C."/>
            <person name="Overmann J."/>
        </authorList>
    </citation>
    <scope>NUCLEOTIDE SEQUENCE [LARGE SCALE GENOMIC DNA]</scope>
    <source>
        <strain evidence="5">DSM 100886 HEG_-6_39</strain>
    </source>
</reference>
<evidence type="ECO:0000313" key="4">
    <source>
        <dbReference type="EMBL" id="AMY07003.1"/>
    </source>
</evidence>
<organism evidence="4 5">
    <name type="scientific">Luteitalea pratensis</name>
    <dbReference type="NCBI Taxonomy" id="1855912"/>
    <lineage>
        <taxon>Bacteria</taxon>
        <taxon>Pseudomonadati</taxon>
        <taxon>Acidobacteriota</taxon>
        <taxon>Vicinamibacteria</taxon>
        <taxon>Vicinamibacterales</taxon>
        <taxon>Vicinamibacteraceae</taxon>
        <taxon>Luteitalea</taxon>
    </lineage>
</organism>
<dbReference type="Proteomes" id="UP000076079">
    <property type="component" value="Chromosome"/>
</dbReference>
<reference evidence="4 5" key="1">
    <citation type="journal article" date="2016" name="Genome Announc.">
        <title>First Complete Genome Sequence of a Subdivision 6 Acidobacterium Strain.</title>
        <authorList>
            <person name="Huang S."/>
            <person name="Vieira S."/>
            <person name="Bunk B."/>
            <person name="Riedel T."/>
            <person name="Sproer C."/>
            <person name="Overmann J."/>
        </authorList>
    </citation>
    <scope>NUCLEOTIDE SEQUENCE [LARGE SCALE GENOMIC DNA]</scope>
    <source>
        <strain evidence="5">DSM 100886 HEG_-6_39</strain>
    </source>
</reference>
<dbReference type="InterPro" id="IPR011048">
    <property type="entry name" value="Haem_d1_sf"/>
</dbReference>
<feature type="domain" description="YNCE-like beta-propeller" evidence="3">
    <location>
        <begin position="137"/>
        <end position="240"/>
    </location>
</feature>
<evidence type="ECO:0000256" key="2">
    <source>
        <dbReference type="SAM" id="SignalP"/>
    </source>
</evidence>
<sequence length="343" mass="35873" precursor="true">MPMSAPSFRCAKRLVSLGLTLAFVGVPAARAQVAGLTGTLVVTNKTPSTATIVDVASGRTLATLPTGTTPHEIALSSDGALAVTTDYGGARRTLTVIDVPGLRVARTVDLGEHRAPHGIAFLPGDRVVAVTCEQTRDVVLVDVVGGVVRHAVSTEAGRSHMIGVTADGTRGYTGNMGDHTVSELDLTTHRFVRSFPVPTVPEAINVTPDGKEVWVGSNQTGQVSVLDPATGTVTRAAEGLKWPYRMLFTPDGRQVIVPDPTLNEVHFIDRAARKEIGTLTLPGAPQGVAISPNGRHVFQSLSAEGRVAIIDPAKRTVVGHLAVGETPDGVAYTTRVVAKGARQ</sequence>